<feature type="transmembrane region" description="Helical" evidence="1">
    <location>
        <begin position="42"/>
        <end position="65"/>
    </location>
</feature>
<sequence>MVRKNLKKISKSQKIKEFIKKYKVPHEYLSTNRKMVSRGVTLGIFIAFIPMPMQMAAILAFMPFFKFNVPLGLAMCWLSNPFTMPPMYYMEYLTGSFFLGIKPEPVEMTLEWFSNNLDNIFIPLYTGTAFYSIVGSSLAFWIVNHFWKGSVHRDRKLHRDDRKN</sequence>
<dbReference type="RefSeq" id="WP_152306697.1">
    <property type="nucleotide sequence ID" value="NZ_CP043617.1"/>
</dbReference>
<feature type="domain" description="DUF2062" evidence="2">
    <location>
        <begin position="18"/>
        <end position="155"/>
    </location>
</feature>
<dbReference type="OrthoDB" id="9794343at2"/>
<name>A0A5P8NZC7_9BACT</name>
<dbReference type="Pfam" id="PF09835">
    <property type="entry name" value="DUF2062"/>
    <property type="match status" value="1"/>
</dbReference>
<dbReference type="KEGG" id="sulg:FJR48_03070"/>
<protein>
    <submittedName>
        <fullName evidence="3">DUF2062 domain-containing protein</fullName>
    </submittedName>
</protein>
<evidence type="ECO:0000256" key="1">
    <source>
        <dbReference type="SAM" id="Phobius"/>
    </source>
</evidence>
<evidence type="ECO:0000259" key="2">
    <source>
        <dbReference type="Pfam" id="PF09835"/>
    </source>
</evidence>
<evidence type="ECO:0000313" key="4">
    <source>
        <dbReference type="Proteomes" id="UP000326944"/>
    </source>
</evidence>
<keyword evidence="1" id="KW-0812">Transmembrane</keyword>
<gene>
    <name evidence="3" type="ORF">FJR48_03070</name>
</gene>
<keyword evidence="4" id="KW-1185">Reference proteome</keyword>
<dbReference type="InterPro" id="IPR018639">
    <property type="entry name" value="DUF2062"/>
</dbReference>
<dbReference type="PANTHER" id="PTHR40547:SF1">
    <property type="entry name" value="SLL0298 PROTEIN"/>
    <property type="match status" value="1"/>
</dbReference>
<dbReference type="Proteomes" id="UP000326944">
    <property type="component" value="Chromosome"/>
</dbReference>
<organism evidence="3 4">
    <name type="scientific">Sulfurimonas lithotrophica</name>
    <dbReference type="NCBI Taxonomy" id="2590022"/>
    <lineage>
        <taxon>Bacteria</taxon>
        <taxon>Pseudomonadati</taxon>
        <taxon>Campylobacterota</taxon>
        <taxon>Epsilonproteobacteria</taxon>
        <taxon>Campylobacterales</taxon>
        <taxon>Sulfurimonadaceae</taxon>
        <taxon>Sulfurimonas</taxon>
    </lineage>
</organism>
<reference evidence="3 4" key="1">
    <citation type="submission" date="2019-09" db="EMBL/GenBank/DDBJ databases">
        <title>Sulfurimonas gotlandica sp. nov., a chemoautotrophic and psychrotolerant epsilonproteobacterium isolated from a pelagic redoxcline, and an emended description of the genus Sulfurimonas.</title>
        <authorList>
            <person name="Wang S."/>
            <person name="Jiang L."/>
            <person name="Shao S."/>
        </authorList>
    </citation>
    <scope>NUCLEOTIDE SEQUENCE [LARGE SCALE GENOMIC DNA]</scope>
    <source>
        <strain evidence="3 4">GYSZ_1</strain>
    </source>
</reference>
<evidence type="ECO:0000313" key="3">
    <source>
        <dbReference type="EMBL" id="QFR48754.1"/>
    </source>
</evidence>
<accession>A0A5P8NZC7</accession>
<dbReference type="AlphaFoldDB" id="A0A5P8NZC7"/>
<keyword evidence="1" id="KW-0472">Membrane</keyword>
<feature type="transmembrane region" description="Helical" evidence="1">
    <location>
        <begin position="120"/>
        <end position="143"/>
    </location>
</feature>
<keyword evidence="1" id="KW-1133">Transmembrane helix</keyword>
<dbReference type="EMBL" id="CP043617">
    <property type="protein sequence ID" value="QFR48754.1"/>
    <property type="molecule type" value="Genomic_DNA"/>
</dbReference>
<proteinExistence type="predicted"/>
<dbReference type="PANTHER" id="PTHR40547">
    <property type="entry name" value="SLL0298 PROTEIN"/>
    <property type="match status" value="1"/>
</dbReference>